<dbReference type="RefSeq" id="WP_148808136.1">
    <property type="nucleotide sequence ID" value="NZ_CP042243.1"/>
</dbReference>
<evidence type="ECO:0000256" key="1">
    <source>
        <dbReference type="SAM" id="Phobius"/>
    </source>
</evidence>
<dbReference type="KEGG" id="crs:FQB35_01030"/>
<feature type="transmembrane region" description="Helical" evidence="1">
    <location>
        <begin position="12"/>
        <end position="34"/>
    </location>
</feature>
<dbReference type="AlphaFoldDB" id="A0A5C0SA87"/>
<dbReference type="OrthoDB" id="1954345at2"/>
<keyword evidence="1" id="KW-0472">Membrane</keyword>
<feature type="transmembrane region" description="Helical" evidence="1">
    <location>
        <begin position="81"/>
        <end position="101"/>
    </location>
</feature>
<dbReference type="Proteomes" id="UP000324646">
    <property type="component" value="Chromosome"/>
</dbReference>
<accession>A0A5C0SA87</accession>
<keyword evidence="3" id="KW-1185">Reference proteome</keyword>
<name>A0A5C0SA87_CRATE</name>
<dbReference type="EMBL" id="CP042243">
    <property type="protein sequence ID" value="QEK11061.1"/>
    <property type="molecule type" value="Genomic_DNA"/>
</dbReference>
<reference evidence="2 3" key="1">
    <citation type="submission" date="2019-07" db="EMBL/GenBank/DDBJ databases">
        <title>Complete genome of Crassaminicella thermophila SY095.</title>
        <authorList>
            <person name="Li X."/>
        </authorList>
    </citation>
    <scope>NUCLEOTIDE SEQUENCE [LARGE SCALE GENOMIC DNA]</scope>
    <source>
        <strain evidence="2 3">SY095</strain>
    </source>
</reference>
<sequence>MRILKFLEKHILKGLLYAAVFAVLGVLFSFIKGWTLLKGAYIFVLGAGVLTMVVSLMLLIGTPQMRKSIFMGSKKWDKNRGSEGIGPALMGIVITIIGFWLEAMTH</sequence>
<keyword evidence="1" id="KW-0812">Transmembrane</keyword>
<keyword evidence="1" id="KW-1133">Transmembrane helix</keyword>
<protein>
    <submittedName>
        <fullName evidence="2">Uncharacterized protein</fullName>
    </submittedName>
</protein>
<evidence type="ECO:0000313" key="3">
    <source>
        <dbReference type="Proteomes" id="UP000324646"/>
    </source>
</evidence>
<feature type="transmembrane region" description="Helical" evidence="1">
    <location>
        <begin position="40"/>
        <end position="60"/>
    </location>
</feature>
<proteinExistence type="predicted"/>
<gene>
    <name evidence="2" type="ORF">FQB35_01030</name>
</gene>
<organism evidence="2 3">
    <name type="scientific">Crassaminicella thermophila</name>
    <dbReference type="NCBI Taxonomy" id="2599308"/>
    <lineage>
        <taxon>Bacteria</taxon>
        <taxon>Bacillati</taxon>
        <taxon>Bacillota</taxon>
        <taxon>Clostridia</taxon>
        <taxon>Eubacteriales</taxon>
        <taxon>Clostridiaceae</taxon>
        <taxon>Crassaminicella</taxon>
    </lineage>
</organism>
<evidence type="ECO:0000313" key="2">
    <source>
        <dbReference type="EMBL" id="QEK11061.1"/>
    </source>
</evidence>